<comment type="caution">
    <text evidence="3">The sequence shown here is derived from an EMBL/GenBank/DDBJ whole genome shotgun (WGS) entry which is preliminary data.</text>
</comment>
<dbReference type="Pfam" id="PF20150">
    <property type="entry name" value="2EXR"/>
    <property type="match status" value="1"/>
</dbReference>
<sequence>MDILPAKHTGLNEDALPAERPSSSMANPLVFHRFSQLPPELRLAVWGYFSLSSEPAVHQFDDHRMQSAYLIESALIPATRTLMQVSREARDAVLKKRQCIKAGVFHATECFHPGGRWQGRWWAGAFVDWEKDLFFFRESSNPLYDASHAPPSWRPE</sequence>
<dbReference type="EMBL" id="CAUWAG010000020">
    <property type="protein sequence ID" value="CAJ2514227.1"/>
    <property type="molecule type" value="Genomic_DNA"/>
</dbReference>
<feature type="region of interest" description="Disordered" evidence="1">
    <location>
        <begin position="1"/>
        <end position="21"/>
    </location>
</feature>
<dbReference type="AlphaFoldDB" id="A0AAI8W048"/>
<feature type="domain" description="2EXR" evidence="2">
    <location>
        <begin position="31"/>
        <end position="99"/>
    </location>
</feature>
<evidence type="ECO:0000313" key="3">
    <source>
        <dbReference type="EMBL" id="CAJ2514227.1"/>
    </source>
</evidence>
<dbReference type="Proteomes" id="UP001295740">
    <property type="component" value="Unassembled WGS sequence"/>
</dbReference>
<keyword evidence="4" id="KW-1185">Reference proteome</keyword>
<gene>
    <name evidence="3" type="ORF">KHLLAP_LOCUS14695</name>
</gene>
<dbReference type="InterPro" id="IPR045518">
    <property type="entry name" value="2EXR"/>
</dbReference>
<evidence type="ECO:0000259" key="2">
    <source>
        <dbReference type="Pfam" id="PF20150"/>
    </source>
</evidence>
<evidence type="ECO:0000313" key="4">
    <source>
        <dbReference type="Proteomes" id="UP001295740"/>
    </source>
</evidence>
<reference evidence="3" key="1">
    <citation type="submission" date="2023-10" db="EMBL/GenBank/DDBJ databases">
        <authorList>
            <person name="Hackl T."/>
        </authorList>
    </citation>
    <scope>NUCLEOTIDE SEQUENCE</scope>
</reference>
<accession>A0AAI8W048</accession>
<proteinExistence type="predicted"/>
<name>A0AAI8W048_9PEZI</name>
<evidence type="ECO:0000256" key="1">
    <source>
        <dbReference type="SAM" id="MobiDB-lite"/>
    </source>
</evidence>
<protein>
    <submittedName>
        <fullName evidence="3">Uu.00g023460.m01.CDS01</fullName>
    </submittedName>
</protein>
<organism evidence="3 4">
    <name type="scientific">Anthostomella pinea</name>
    <dbReference type="NCBI Taxonomy" id="933095"/>
    <lineage>
        <taxon>Eukaryota</taxon>
        <taxon>Fungi</taxon>
        <taxon>Dikarya</taxon>
        <taxon>Ascomycota</taxon>
        <taxon>Pezizomycotina</taxon>
        <taxon>Sordariomycetes</taxon>
        <taxon>Xylariomycetidae</taxon>
        <taxon>Xylariales</taxon>
        <taxon>Xylariaceae</taxon>
        <taxon>Anthostomella</taxon>
    </lineage>
</organism>